<feature type="region of interest" description="Disordered" evidence="3">
    <location>
        <begin position="1"/>
        <end position="46"/>
    </location>
</feature>
<dbReference type="GO" id="GO:0003724">
    <property type="term" value="F:RNA helicase activity"/>
    <property type="evidence" value="ECO:0007669"/>
    <property type="project" value="UniProtKB-EC"/>
</dbReference>
<reference evidence="5" key="1">
    <citation type="submission" date="2019-09" db="EMBL/GenBank/DDBJ databases">
        <title>Draft genome information of white flower Hibiscus syriacus.</title>
        <authorList>
            <person name="Kim Y.-M."/>
        </authorList>
    </citation>
    <scope>NUCLEOTIDE SEQUENCE [LARGE SCALE GENOMIC DNA]</scope>
    <source>
        <strain evidence="5">YM2019G1</strain>
    </source>
</reference>
<proteinExistence type="predicted"/>
<dbReference type="EC" id="3.6.4.13" evidence="1"/>
<protein>
    <recommendedName>
        <fullName evidence="1">RNA helicase</fullName>
        <ecNumber evidence="1">3.6.4.13</ecNumber>
    </recommendedName>
</protein>
<evidence type="ECO:0000256" key="1">
    <source>
        <dbReference type="ARBA" id="ARBA00012552"/>
    </source>
</evidence>
<evidence type="ECO:0000256" key="2">
    <source>
        <dbReference type="ARBA" id="ARBA00047984"/>
    </source>
</evidence>
<feature type="region of interest" description="Disordered" evidence="3">
    <location>
        <begin position="272"/>
        <end position="306"/>
    </location>
</feature>
<dbReference type="AlphaFoldDB" id="A0A6A2ZGS1"/>
<evidence type="ECO:0000313" key="5">
    <source>
        <dbReference type="EMBL" id="KAE8690756.1"/>
    </source>
</evidence>
<dbReference type="EMBL" id="VEPZ02001150">
    <property type="protein sequence ID" value="KAE8690756.1"/>
    <property type="molecule type" value="Genomic_DNA"/>
</dbReference>
<accession>A0A6A2ZGS1</accession>
<comment type="catalytic activity">
    <reaction evidence="2">
        <text>ATP + H2O = ADP + phosphate + H(+)</text>
        <dbReference type="Rhea" id="RHEA:13065"/>
        <dbReference type="ChEBI" id="CHEBI:15377"/>
        <dbReference type="ChEBI" id="CHEBI:15378"/>
        <dbReference type="ChEBI" id="CHEBI:30616"/>
        <dbReference type="ChEBI" id="CHEBI:43474"/>
        <dbReference type="ChEBI" id="CHEBI:456216"/>
        <dbReference type="EC" id="3.6.4.13"/>
    </reaction>
</comment>
<feature type="compositionally biased region" description="Polar residues" evidence="3">
    <location>
        <begin position="53"/>
        <end position="62"/>
    </location>
</feature>
<feature type="region of interest" description="Disordered" evidence="3">
    <location>
        <begin position="53"/>
        <end position="72"/>
    </location>
</feature>
<gene>
    <name evidence="5" type="ORF">F3Y22_tig00110893pilonHSYRG00448</name>
</gene>
<evidence type="ECO:0000256" key="3">
    <source>
        <dbReference type="SAM" id="MobiDB-lite"/>
    </source>
</evidence>
<evidence type="ECO:0000313" key="6">
    <source>
        <dbReference type="Proteomes" id="UP000436088"/>
    </source>
</evidence>
<dbReference type="CDD" id="cd17917">
    <property type="entry name" value="DEXHc_RHA-like"/>
    <property type="match status" value="1"/>
</dbReference>
<dbReference type="InterPro" id="IPR027417">
    <property type="entry name" value="P-loop_NTPase"/>
</dbReference>
<dbReference type="SUPFAM" id="SSF52540">
    <property type="entry name" value="P-loop containing nucleoside triphosphate hydrolases"/>
    <property type="match status" value="1"/>
</dbReference>
<dbReference type="PANTHER" id="PTHR18934:SF246">
    <property type="entry name" value="DEXH-BOX ATP-DEPENDENT RNA HELICASE DEXH4, CHLOROPLASTIC-RELATED"/>
    <property type="match status" value="1"/>
</dbReference>
<feature type="compositionally biased region" description="Low complexity" evidence="3">
    <location>
        <begin position="9"/>
        <end position="31"/>
    </location>
</feature>
<organism evidence="5 6">
    <name type="scientific">Hibiscus syriacus</name>
    <name type="common">Rose of Sharon</name>
    <dbReference type="NCBI Taxonomy" id="106335"/>
    <lineage>
        <taxon>Eukaryota</taxon>
        <taxon>Viridiplantae</taxon>
        <taxon>Streptophyta</taxon>
        <taxon>Embryophyta</taxon>
        <taxon>Tracheophyta</taxon>
        <taxon>Spermatophyta</taxon>
        <taxon>Magnoliopsida</taxon>
        <taxon>eudicotyledons</taxon>
        <taxon>Gunneridae</taxon>
        <taxon>Pentapetalae</taxon>
        <taxon>rosids</taxon>
        <taxon>malvids</taxon>
        <taxon>Malvales</taxon>
        <taxon>Malvaceae</taxon>
        <taxon>Malvoideae</taxon>
        <taxon>Hibiscus</taxon>
    </lineage>
</organism>
<dbReference type="Gene3D" id="3.40.50.300">
    <property type="entry name" value="P-loop containing nucleotide triphosphate hydrolases"/>
    <property type="match status" value="1"/>
</dbReference>
<dbReference type="Proteomes" id="UP000436088">
    <property type="component" value="Unassembled WGS sequence"/>
</dbReference>
<dbReference type="GO" id="GO:0003723">
    <property type="term" value="F:RNA binding"/>
    <property type="evidence" value="ECO:0007669"/>
    <property type="project" value="TreeGrafter"/>
</dbReference>
<dbReference type="Pfam" id="PF24899">
    <property type="entry name" value="UBA_DHX29"/>
    <property type="match status" value="1"/>
</dbReference>
<evidence type="ECO:0000259" key="4">
    <source>
        <dbReference type="Pfam" id="PF24899"/>
    </source>
</evidence>
<dbReference type="PANTHER" id="PTHR18934">
    <property type="entry name" value="ATP-DEPENDENT RNA HELICASE"/>
    <property type="match status" value="1"/>
</dbReference>
<sequence length="707" mass="78408">MAPKKKPQKQSNQKPTSSSSSSSKVNQPSSSAPRLQISAENEHRLRRLLLNSGHSTQSQTDPNHPRDSLSKAQKAKKLKAVYEKLSCEGFSNDQIELALSSLKDGATFETALDWLCLNLPRNELPLKFSSGTSLHSDGGIYKCIFASVTDENTWEDEASDEGSAKEVSGPRPYDVIAKEYHAARLEATKAKEKKDKKGQEKAGIIIRKLKQELSALGGLSDDILASDFLLERASACVSEATATGSMSEEQPEIISFGHEEDNSATPVITLGDTTGTLNDTETSKESSTNSVPSLLPDQEKGDSENMSEDMEIGDFFLEDSPINDAVASEVLKLQKNEEMKELYNEKNMEKLDGIWKKRDDFNTLLRYDLNNDRENQKRFLRLFFINYVKDQGGRRQNLINYLPKVKVLLILLVCLRKASGRGKSRKAGGLITLQLPNEQEAFESAEDSQNRVAAFALCQLFPDLPTQLILTEPYSSLIFQWKGGESLTKIEDSEADRRAGFVDRLLSADDSRSKAPSHDTNSLALDEHQKTCIEDNEVPISSVADPITEKRSHAKEAESLYLRQEAEKRKHTQKYKEMLKTRAALPIAALKNDILQLLKENDVLVVCGETGSGKTTQVPQFILDDMIESGYGGDCNIICTQPRRIAAISVAERVADERCEPSPGSNGSLVGYQVRLENARCLPPYLISYYNVLIAIVVSNIDCNAKE</sequence>
<name>A0A6A2ZGS1_HIBSY</name>
<dbReference type="InterPro" id="IPR056890">
    <property type="entry name" value="UBA_DHX29-like"/>
</dbReference>
<comment type="caution">
    <text evidence="5">The sequence shown here is derived from an EMBL/GenBank/DDBJ whole genome shotgun (WGS) entry which is preliminary data.</text>
</comment>
<keyword evidence="6" id="KW-1185">Reference proteome</keyword>
<feature type="domain" description="ATP-dependent RNA helicase DHX29-like UBA" evidence="4">
    <location>
        <begin position="77"/>
        <end position="129"/>
    </location>
</feature>
<dbReference type="GO" id="GO:0016787">
    <property type="term" value="F:hydrolase activity"/>
    <property type="evidence" value="ECO:0007669"/>
    <property type="project" value="UniProtKB-KW"/>
</dbReference>